<dbReference type="Proteomes" id="UP000307968">
    <property type="component" value="Chromosome"/>
</dbReference>
<name>A0A4U9HEM1_SERRU</name>
<organism evidence="1 2">
    <name type="scientific">Serratia rubidaea</name>
    <name type="common">Serratia marinorubra</name>
    <dbReference type="NCBI Taxonomy" id="61652"/>
    <lineage>
        <taxon>Bacteria</taxon>
        <taxon>Pseudomonadati</taxon>
        <taxon>Pseudomonadota</taxon>
        <taxon>Gammaproteobacteria</taxon>
        <taxon>Enterobacterales</taxon>
        <taxon>Yersiniaceae</taxon>
        <taxon>Serratia</taxon>
    </lineage>
</organism>
<accession>A0A4U9HEM1</accession>
<evidence type="ECO:0000313" key="1">
    <source>
        <dbReference type="EMBL" id="VTP62125.1"/>
    </source>
</evidence>
<gene>
    <name evidence="1" type="ORF">NCTC12971_02476</name>
</gene>
<dbReference type="Pfam" id="PF07105">
    <property type="entry name" value="DUF1367"/>
    <property type="match status" value="1"/>
</dbReference>
<proteinExistence type="predicted"/>
<evidence type="ECO:0000313" key="2">
    <source>
        <dbReference type="Proteomes" id="UP000307968"/>
    </source>
</evidence>
<dbReference type="EMBL" id="LR590463">
    <property type="protein sequence ID" value="VTP62125.1"/>
    <property type="molecule type" value="Genomic_DNA"/>
</dbReference>
<dbReference type="AlphaFoldDB" id="A0A4U9HEM1"/>
<sequence length="197" mass="21995">MRSIRTSKQQVTCWYPQPGMPGIFCDPKKSARFYTPISNRPETPAFHRKLFSLLNLGFDYWQPTGGAISPTDKALVNGYVKFLAYYAGGEDALQAAADEYLADIAGKRAGNISAAKSFEAFRAWVTIQAGFSTKFVMPDGTTRNEPKSISFAKMDDIEFGEFYKAVLDVLWNYILFRTFPDQQSAENAAAQLMGYTS</sequence>
<reference evidence="1 2" key="1">
    <citation type="submission" date="2019-05" db="EMBL/GenBank/DDBJ databases">
        <authorList>
            <consortium name="Pathogen Informatics"/>
        </authorList>
    </citation>
    <scope>NUCLEOTIDE SEQUENCE [LARGE SCALE GENOMIC DNA]</scope>
    <source>
        <strain evidence="1 2">NCTC12971</strain>
    </source>
</reference>
<protein>
    <submittedName>
        <fullName evidence="1">Protein of uncharacterized function (DUF1367)</fullName>
    </submittedName>
</protein>
<dbReference type="InterPro" id="IPR009797">
    <property type="entry name" value="DUF1367"/>
</dbReference>